<accession>A0A173GDE8</accession>
<name>A0A173GDE8_9CAUD</name>
<proteinExistence type="predicted"/>
<reference evidence="2" key="1">
    <citation type="submission" date="2016-03" db="EMBL/GenBank/DDBJ databases">
        <authorList>
            <person name="Sharma R."/>
            <person name="Simister A.R."/>
            <person name="Berg J.A."/>
            <person name="Jensen G.L."/>
            <person name="Keele B.R."/>
            <person name="Ward M.E.H."/>
            <person name="Breakwell D.P."/>
            <person name="Hope S."/>
            <person name="Grose J.H."/>
        </authorList>
    </citation>
    <scope>NUCLEOTIDE SEQUENCE [LARGE SCALE GENOMIC DNA]</scope>
</reference>
<evidence type="ECO:0000313" key="1">
    <source>
        <dbReference type="EMBL" id="ANH51682.1"/>
    </source>
</evidence>
<dbReference type="Proteomes" id="UP000222975">
    <property type="component" value="Segment"/>
</dbReference>
<gene>
    <name evidence="1" type="ORF">SIMMY50_223</name>
</gene>
<protein>
    <submittedName>
        <fullName evidence="1">Uncharacterized protein</fullName>
    </submittedName>
</protein>
<dbReference type="EMBL" id="KU886223">
    <property type="protein sequence ID" value="ANH51682.1"/>
    <property type="molecule type" value="Genomic_DNA"/>
</dbReference>
<evidence type="ECO:0000313" key="2">
    <source>
        <dbReference type="Proteomes" id="UP000222975"/>
    </source>
</evidence>
<keyword evidence="2" id="KW-1185">Reference proteome</keyword>
<organism evidence="1 2">
    <name type="scientific">Erwinia phage vB_EamM_Simmy50</name>
    <dbReference type="NCBI Taxonomy" id="1815988"/>
    <lineage>
        <taxon>Viruses</taxon>
        <taxon>Duplodnaviria</taxon>
        <taxon>Heunggongvirae</taxon>
        <taxon>Uroviricota</taxon>
        <taxon>Caudoviricetes</taxon>
        <taxon>Chimalliviridae</taxon>
        <taxon>Agricanvirus</taxon>
        <taxon>Agricanvirus simmy50</taxon>
    </lineage>
</organism>
<sequence>MVIIDRNPEFEHIVDAIKHLIDPDAPDGASVKGINDVIVDLLHHYHMRSNIVDMDPDIAALHEPFYVALNNLLIRYGFQEDQIINFIISDKHANFVLITT</sequence>